<feature type="domain" description="FAD-binding" evidence="8">
    <location>
        <begin position="3"/>
        <end position="346"/>
    </location>
</feature>
<name>A0ABW0JCM3_9BURK</name>
<dbReference type="PANTHER" id="PTHR43876">
    <property type="entry name" value="UBIQUINONE BIOSYNTHESIS MONOOXYGENASE COQ6, MITOCHONDRIAL"/>
    <property type="match status" value="1"/>
</dbReference>
<evidence type="ECO:0000313" key="10">
    <source>
        <dbReference type="Proteomes" id="UP001596103"/>
    </source>
</evidence>
<dbReference type="NCBIfam" id="TIGR01988">
    <property type="entry name" value="Ubi-OHases"/>
    <property type="match status" value="1"/>
</dbReference>
<evidence type="ECO:0000256" key="7">
    <source>
        <dbReference type="ARBA" id="ARBA00023033"/>
    </source>
</evidence>
<dbReference type="Proteomes" id="UP001596103">
    <property type="component" value="Unassembled WGS sequence"/>
</dbReference>
<proteinExistence type="inferred from homology"/>
<comment type="caution">
    <text evidence="9">The sequence shown here is derived from an EMBL/GenBank/DDBJ whole genome shotgun (WGS) entry which is preliminary data.</text>
</comment>
<comment type="pathway">
    <text evidence="2">Cofactor biosynthesis; ubiquinone biosynthesis.</text>
</comment>
<keyword evidence="4" id="KW-0285">Flavoprotein</keyword>
<dbReference type="RefSeq" id="WP_377713240.1">
    <property type="nucleotide sequence ID" value="NZ_JBHSMP010000020.1"/>
</dbReference>
<evidence type="ECO:0000259" key="8">
    <source>
        <dbReference type="Pfam" id="PF01494"/>
    </source>
</evidence>
<evidence type="ECO:0000256" key="5">
    <source>
        <dbReference type="ARBA" id="ARBA00022827"/>
    </source>
</evidence>
<dbReference type="InterPro" id="IPR051205">
    <property type="entry name" value="UbiH/COQ6_monooxygenase"/>
</dbReference>
<dbReference type="InterPro" id="IPR036188">
    <property type="entry name" value="FAD/NAD-bd_sf"/>
</dbReference>
<evidence type="ECO:0000256" key="6">
    <source>
        <dbReference type="ARBA" id="ARBA00023002"/>
    </source>
</evidence>
<dbReference type="PRINTS" id="PR00420">
    <property type="entry name" value="RNGMNOXGNASE"/>
</dbReference>
<dbReference type="Gene3D" id="3.50.50.60">
    <property type="entry name" value="FAD/NAD(P)-binding domain"/>
    <property type="match status" value="2"/>
</dbReference>
<evidence type="ECO:0000313" key="9">
    <source>
        <dbReference type="EMBL" id="MFC5430640.1"/>
    </source>
</evidence>
<dbReference type="EMBL" id="JBHSMP010000020">
    <property type="protein sequence ID" value="MFC5430640.1"/>
    <property type="molecule type" value="Genomic_DNA"/>
</dbReference>
<comment type="similarity">
    <text evidence="3">Belongs to the UbiH/COQ6 family.</text>
</comment>
<keyword evidence="7" id="KW-0503">Monooxygenase</keyword>
<dbReference type="InterPro" id="IPR010971">
    <property type="entry name" value="UbiH/COQ6"/>
</dbReference>
<organism evidence="9 10">
    <name type="scientific">Paraburkholderia denitrificans</name>
    <dbReference type="NCBI Taxonomy" id="694025"/>
    <lineage>
        <taxon>Bacteria</taxon>
        <taxon>Pseudomonadati</taxon>
        <taxon>Pseudomonadota</taxon>
        <taxon>Betaproteobacteria</taxon>
        <taxon>Burkholderiales</taxon>
        <taxon>Burkholderiaceae</taxon>
        <taxon>Paraburkholderia</taxon>
    </lineage>
</organism>
<comment type="cofactor">
    <cofactor evidence="1">
        <name>FAD</name>
        <dbReference type="ChEBI" id="CHEBI:57692"/>
    </cofactor>
</comment>
<evidence type="ECO:0000256" key="3">
    <source>
        <dbReference type="ARBA" id="ARBA00005349"/>
    </source>
</evidence>
<reference evidence="10" key="1">
    <citation type="journal article" date="2019" name="Int. J. Syst. Evol. Microbiol.">
        <title>The Global Catalogue of Microorganisms (GCM) 10K type strain sequencing project: providing services to taxonomists for standard genome sequencing and annotation.</title>
        <authorList>
            <consortium name="The Broad Institute Genomics Platform"/>
            <consortium name="The Broad Institute Genome Sequencing Center for Infectious Disease"/>
            <person name="Wu L."/>
            <person name="Ma J."/>
        </authorList>
    </citation>
    <scope>NUCLEOTIDE SEQUENCE [LARGE SCALE GENOMIC DNA]</scope>
    <source>
        <strain evidence="10">CCUG 56042</strain>
    </source>
</reference>
<keyword evidence="6" id="KW-0560">Oxidoreductase</keyword>
<keyword evidence="10" id="KW-1185">Reference proteome</keyword>
<accession>A0ABW0JCM3</accession>
<dbReference type="PANTHER" id="PTHR43876:SF25">
    <property type="entry name" value="MONOOXYGENASE NMA2164"/>
    <property type="match status" value="1"/>
</dbReference>
<dbReference type="SUPFAM" id="SSF51905">
    <property type="entry name" value="FAD/NAD(P)-binding domain"/>
    <property type="match status" value="1"/>
</dbReference>
<dbReference type="NCBIfam" id="NF006593">
    <property type="entry name" value="PRK09126.1"/>
    <property type="match status" value="1"/>
</dbReference>
<evidence type="ECO:0000256" key="2">
    <source>
        <dbReference type="ARBA" id="ARBA00004749"/>
    </source>
</evidence>
<evidence type="ECO:0000256" key="1">
    <source>
        <dbReference type="ARBA" id="ARBA00001974"/>
    </source>
</evidence>
<protein>
    <submittedName>
        <fullName evidence="9">5-demethoxyubiquinol-8 5-hydroxylase UbiM</fullName>
    </submittedName>
</protein>
<sequence length="409" mass="45265">MNADIVIVGAGPVGLCLAHALSGAGLRITLVEKQGLDALKEPAFDGREIALTHNTVALMKRWGLWERIEDVAKSRLVNAKVFNGSSSRALQIGHELSDHRELGWLVANQLIRKAAFDVVEEECASNQIEFLTDEEVVGIENGRETIEASLASGRKLSARLLIAADSRFSLTRRMMGIGADMRDFGKSMLVCYMTHEKPHDHTAWEWFGYGQTLALLPMNPDPESGAFRSSVVVTLPGREIDRLQQADAHAFNAEIERRFAHRLGGMKLVSTRHAYPLVAVYPRQFVARRFATVGDAAVGMHPVTAHGFNFGVSSIESLANAILSAHRAGKDFADDSVLKRYESMHRRSTRPLYLMTDVVTTLYNRDNLPAKLARNFMLHVGENLPLVKHAIAAHLAGSRKENRKEVAAW</sequence>
<gene>
    <name evidence="9" type="primary">ubiM</name>
    <name evidence="9" type="ORF">ACFPTO_17810</name>
</gene>
<dbReference type="InterPro" id="IPR002938">
    <property type="entry name" value="FAD-bd"/>
</dbReference>
<dbReference type="Pfam" id="PF01494">
    <property type="entry name" value="FAD_binding_3"/>
    <property type="match status" value="1"/>
</dbReference>
<evidence type="ECO:0000256" key="4">
    <source>
        <dbReference type="ARBA" id="ARBA00022630"/>
    </source>
</evidence>
<keyword evidence="5" id="KW-0274">FAD</keyword>